<sequence length="164" mass="17275">MPFAPSPAEVALVGAIFAVADPQKLGLVTGEQGVKVFAGAKLAPATLGDIWALADPENNGALTRKGVAIAVRLIGWAQNGESPSAELLERAPPIAARAPAPTAPLSNQLPPLLPADRNKFLLLFNKTNPAGGLLNGQSCPNYLPSCWLMKPIYRRASEKYVRSL</sequence>
<keyword evidence="2" id="KW-1185">Reference proteome</keyword>
<dbReference type="Proteomes" id="UP000789525">
    <property type="component" value="Unassembled WGS sequence"/>
</dbReference>
<evidence type="ECO:0000313" key="2">
    <source>
        <dbReference type="Proteomes" id="UP000789525"/>
    </source>
</evidence>
<reference evidence="1" key="1">
    <citation type="submission" date="2021-06" db="EMBL/GenBank/DDBJ databases">
        <authorList>
            <person name="Kallberg Y."/>
            <person name="Tangrot J."/>
            <person name="Rosling A."/>
        </authorList>
    </citation>
    <scope>NUCLEOTIDE SEQUENCE</scope>
    <source>
        <strain evidence="1">CL356</strain>
    </source>
</reference>
<name>A0ACA9N1Q2_9GLOM</name>
<proteinExistence type="predicted"/>
<organism evidence="1 2">
    <name type="scientific">Acaulospora colombiana</name>
    <dbReference type="NCBI Taxonomy" id="27376"/>
    <lineage>
        <taxon>Eukaryota</taxon>
        <taxon>Fungi</taxon>
        <taxon>Fungi incertae sedis</taxon>
        <taxon>Mucoromycota</taxon>
        <taxon>Glomeromycotina</taxon>
        <taxon>Glomeromycetes</taxon>
        <taxon>Diversisporales</taxon>
        <taxon>Acaulosporaceae</taxon>
        <taxon>Acaulospora</taxon>
    </lineage>
</organism>
<protein>
    <submittedName>
        <fullName evidence="1">4611_t:CDS:1</fullName>
    </submittedName>
</protein>
<evidence type="ECO:0000313" key="1">
    <source>
        <dbReference type="EMBL" id="CAG8628070.1"/>
    </source>
</evidence>
<dbReference type="EMBL" id="CAJVPT010017672">
    <property type="protein sequence ID" value="CAG8628070.1"/>
    <property type="molecule type" value="Genomic_DNA"/>
</dbReference>
<accession>A0ACA9N1Q2</accession>
<gene>
    <name evidence="1" type="ORF">ACOLOM_LOCUS7542</name>
</gene>
<comment type="caution">
    <text evidence="1">The sequence shown here is derived from an EMBL/GenBank/DDBJ whole genome shotgun (WGS) entry which is preliminary data.</text>
</comment>